<dbReference type="AlphaFoldDB" id="N2AHF4"/>
<keyword evidence="2" id="KW-1185">Reference proteome</keyword>
<reference evidence="1 2" key="1">
    <citation type="journal article" date="2014" name="Genome Announc.">
        <title>Draft genome sequences of the altered schaedler flora, a defined bacterial community from gnotobiotic mice.</title>
        <authorList>
            <person name="Wannemuehler M.J."/>
            <person name="Overstreet A.M."/>
            <person name="Ward D.V."/>
            <person name="Phillips G.J."/>
        </authorList>
    </citation>
    <scope>NUCLEOTIDE SEQUENCE [LARGE SCALE GENOMIC DNA]</scope>
    <source>
        <strain evidence="1 2">ASF492</strain>
    </source>
</reference>
<name>N2AHF4_9FIRM</name>
<accession>N2AHF4</accession>
<organism evidence="1 2">
    <name type="scientific">Eubacterium plexicaudatum ASF492</name>
    <dbReference type="NCBI Taxonomy" id="1235802"/>
    <lineage>
        <taxon>Bacteria</taxon>
        <taxon>Bacillati</taxon>
        <taxon>Bacillota</taxon>
        <taxon>Clostridia</taxon>
        <taxon>Eubacteriales</taxon>
        <taxon>Eubacteriaceae</taxon>
        <taxon>Eubacterium</taxon>
    </lineage>
</organism>
<dbReference type="Proteomes" id="UP000012589">
    <property type="component" value="Unassembled WGS sequence"/>
</dbReference>
<dbReference type="PATRIC" id="fig|1235802.3.peg.1974"/>
<evidence type="ECO:0000313" key="1">
    <source>
        <dbReference type="EMBL" id="EMZ28837.1"/>
    </source>
</evidence>
<dbReference type="HOGENOM" id="CLU_1893053_0_0_9"/>
<evidence type="ECO:0000313" key="2">
    <source>
        <dbReference type="Proteomes" id="UP000012589"/>
    </source>
</evidence>
<protein>
    <recommendedName>
        <fullName evidence="3">Phage major capsid protein</fullName>
    </recommendedName>
</protein>
<proteinExistence type="predicted"/>
<dbReference type="eggNOG" id="COG4653">
    <property type="taxonomic scope" value="Bacteria"/>
</dbReference>
<dbReference type="STRING" id="1235802.C823_01864"/>
<gene>
    <name evidence="1" type="ORF">C823_01864</name>
</gene>
<comment type="caution">
    <text evidence="1">The sequence shown here is derived from an EMBL/GenBank/DDBJ whole genome shotgun (WGS) entry which is preliminary data.</text>
</comment>
<evidence type="ECO:0008006" key="3">
    <source>
        <dbReference type="Google" id="ProtNLM"/>
    </source>
</evidence>
<dbReference type="EMBL" id="AQFT01000057">
    <property type="protein sequence ID" value="EMZ28837.1"/>
    <property type="molecule type" value="Genomic_DNA"/>
</dbReference>
<sequence>MSTVLELMEKRKKAWETAKAFLDSRRGSDGLISAEDNATYERMEADVVALGKEIERLQRQAAIDVELAKATSEPIKDKPGMKPGIRGADVHLQNTRPHSGMRCVRRIITMSTTLFPSGKMPRAVIWCQMSLKEN</sequence>